<dbReference type="Proteomes" id="UP000024635">
    <property type="component" value="Unassembled WGS sequence"/>
</dbReference>
<gene>
    <name evidence="1" type="primary">Acey_s0006.g3068</name>
    <name evidence="1" type="ORF">Y032_0006g3068</name>
</gene>
<reference evidence="2" key="1">
    <citation type="journal article" date="2015" name="Nat. Genet.">
        <title>The genome and transcriptome of the zoonotic hookworm Ancylostoma ceylanicum identify infection-specific gene families.</title>
        <authorList>
            <person name="Schwarz E.M."/>
            <person name="Hu Y."/>
            <person name="Antoshechkin I."/>
            <person name="Miller M.M."/>
            <person name="Sternberg P.W."/>
            <person name="Aroian R.V."/>
        </authorList>
    </citation>
    <scope>NUCLEOTIDE SEQUENCE</scope>
    <source>
        <strain evidence="2">HY135</strain>
    </source>
</reference>
<dbReference type="EMBL" id="JARK01001342">
    <property type="protein sequence ID" value="EYC29609.1"/>
    <property type="molecule type" value="Genomic_DNA"/>
</dbReference>
<evidence type="ECO:0000313" key="2">
    <source>
        <dbReference type="Proteomes" id="UP000024635"/>
    </source>
</evidence>
<sequence length="99" mass="10660">MMPRGAGGTVYPKRRVRLSGRGGHISSNDLAVTWTAWADSSFRIHCTRVSYFNLVVAPAAGPFTSRKISGLGSIVPCFHLLSFSADGRPEGSTCGRYRA</sequence>
<proteinExistence type="predicted"/>
<accession>A0A016VPX0</accession>
<evidence type="ECO:0000313" key="1">
    <source>
        <dbReference type="EMBL" id="EYC29609.1"/>
    </source>
</evidence>
<keyword evidence="2" id="KW-1185">Reference proteome</keyword>
<name>A0A016VPX0_9BILA</name>
<organism evidence="1 2">
    <name type="scientific">Ancylostoma ceylanicum</name>
    <dbReference type="NCBI Taxonomy" id="53326"/>
    <lineage>
        <taxon>Eukaryota</taxon>
        <taxon>Metazoa</taxon>
        <taxon>Ecdysozoa</taxon>
        <taxon>Nematoda</taxon>
        <taxon>Chromadorea</taxon>
        <taxon>Rhabditida</taxon>
        <taxon>Rhabditina</taxon>
        <taxon>Rhabditomorpha</taxon>
        <taxon>Strongyloidea</taxon>
        <taxon>Ancylostomatidae</taxon>
        <taxon>Ancylostomatinae</taxon>
        <taxon>Ancylostoma</taxon>
    </lineage>
</organism>
<protein>
    <submittedName>
        <fullName evidence="1">Uncharacterized protein</fullName>
    </submittedName>
</protein>
<comment type="caution">
    <text evidence="1">The sequence shown here is derived from an EMBL/GenBank/DDBJ whole genome shotgun (WGS) entry which is preliminary data.</text>
</comment>
<dbReference type="AlphaFoldDB" id="A0A016VPX0"/>